<dbReference type="AlphaFoldDB" id="A0A511ZES7"/>
<sequence>MVNLLENIYQLSGAALLICAVYYYFHFKKIKKKRNLTPVELIFYIITQIAGILWVLSNLLLFLDRNY</sequence>
<organism evidence="2 3">
    <name type="scientific">Oceanobacillus sojae</name>
    <dbReference type="NCBI Taxonomy" id="582851"/>
    <lineage>
        <taxon>Bacteria</taxon>
        <taxon>Bacillati</taxon>
        <taxon>Bacillota</taxon>
        <taxon>Bacilli</taxon>
        <taxon>Bacillales</taxon>
        <taxon>Bacillaceae</taxon>
        <taxon>Oceanobacillus</taxon>
    </lineage>
</organism>
<dbReference type="EMBL" id="BJYM01000002">
    <property type="protein sequence ID" value="GEN85950.1"/>
    <property type="molecule type" value="Genomic_DNA"/>
</dbReference>
<feature type="transmembrane region" description="Helical" evidence="1">
    <location>
        <begin position="7"/>
        <end position="25"/>
    </location>
</feature>
<evidence type="ECO:0000256" key="1">
    <source>
        <dbReference type="SAM" id="Phobius"/>
    </source>
</evidence>
<keyword evidence="1" id="KW-0472">Membrane</keyword>
<name>A0A511ZES7_9BACI</name>
<accession>A0A511ZES7</accession>
<evidence type="ECO:0000313" key="2">
    <source>
        <dbReference type="EMBL" id="GEN85950.1"/>
    </source>
</evidence>
<proteinExistence type="predicted"/>
<keyword evidence="1" id="KW-0812">Transmembrane</keyword>
<feature type="transmembrane region" description="Helical" evidence="1">
    <location>
        <begin position="41"/>
        <end position="63"/>
    </location>
</feature>
<dbReference type="Proteomes" id="UP000321558">
    <property type="component" value="Unassembled WGS sequence"/>
</dbReference>
<keyword evidence="3" id="KW-1185">Reference proteome</keyword>
<keyword evidence="1" id="KW-1133">Transmembrane helix</keyword>
<protein>
    <submittedName>
        <fullName evidence="2">Uncharacterized protein</fullName>
    </submittedName>
</protein>
<gene>
    <name evidence="2" type="ORF">OSO01_06890</name>
</gene>
<reference evidence="2 3" key="1">
    <citation type="submission" date="2019-07" db="EMBL/GenBank/DDBJ databases">
        <title>Whole genome shotgun sequence of Oceanobacillus sojae NBRC 105379.</title>
        <authorList>
            <person name="Hosoyama A."/>
            <person name="Uohara A."/>
            <person name="Ohji S."/>
            <person name="Ichikawa N."/>
        </authorList>
    </citation>
    <scope>NUCLEOTIDE SEQUENCE [LARGE SCALE GENOMIC DNA]</scope>
    <source>
        <strain evidence="2 3">NBRC 105379</strain>
    </source>
</reference>
<comment type="caution">
    <text evidence="2">The sequence shown here is derived from an EMBL/GenBank/DDBJ whole genome shotgun (WGS) entry which is preliminary data.</text>
</comment>
<evidence type="ECO:0000313" key="3">
    <source>
        <dbReference type="Proteomes" id="UP000321558"/>
    </source>
</evidence>